<name>A0A917RPB5_9ACTN</name>
<dbReference type="Proteomes" id="UP000645217">
    <property type="component" value="Unassembled WGS sequence"/>
</dbReference>
<dbReference type="SUPFAM" id="SSF51182">
    <property type="entry name" value="RmlC-like cupins"/>
    <property type="match status" value="1"/>
</dbReference>
<dbReference type="RefSeq" id="WP_189167340.1">
    <property type="nucleotide sequence ID" value="NZ_BMNT01000058.1"/>
</dbReference>
<dbReference type="CDD" id="cd02208">
    <property type="entry name" value="cupin_RmlC-like"/>
    <property type="match status" value="1"/>
</dbReference>
<proteinExistence type="predicted"/>
<keyword evidence="3" id="KW-1185">Reference proteome</keyword>
<gene>
    <name evidence="2" type="ORF">GCM10007964_69610</name>
</gene>
<evidence type="ECO:0000313" key="3">
    <source>
        <dbReference type="Proteomes" id="UP000645217"/>
    </source>
</evidence>
<dbReference type="EMBL" id="BMNT01000058">
    <property type="protein sequence ID" value="GGL17679.1"/>
    <property type="molecule type" value="Genomic_DNA"/>
</dbReference>
<dbReference type="Pfam" id="PF07883">
    <property type="entry name" value="Cupin_2"/>
    <property type="match status" value="1"/>
</dbReference>
<dbReference type="InterPro" id="IPR014710">
    <property type="entry name" value="RmlC-like_jellyroll"/>
</dbReference>
<evidence type="ECO:0000259" key="1">
    <source>
        <dbReference type="Pfam" id="PF07883"/>
    </source>
</evidence>
<sequence>MVIFPGGTGVSGLEVYGWEAADGCHGGSPHLHTACTEGYVVVAGQGELQTLTPAGYTCVPLRPGTVAWFTPGTVHRAVNHGGLRVLVVMQNAGLPEAGDAVLTFPPEVLGDADAYRTAATLDPGDPEGSARRRRDLAVAGFQILRDHLTRGDPEPLFDLYRQAAELVRPQAAAWRDIVAAGPAAALAATSRQIDALVAGDGGHLREAEVRKLDAPAPEDRAFGMCGRLETYRLA</sequence>
<reference evidence="2" key="1">
    <citation type="journal article" date="2014" name="Int. J. Syst. Evol. Microbiol.">
        <title>Complete genome sequence of Corynebacterium casei LMG S-19264T (=DSM 44701T), isolated from a smear-ripened cheese.</title>
        <authorList>
            <consortium name="US DOE Joint Genome Institute (JGI-PGF)"/>
            <person name="Walter F."/>
            <person name="Albersmeier A."/>
            <person name="Kalinowski J."/>
            <person name="Ruckert C."/>
        </authorList>
    </citation>
    <scope>NUCLEOTIDE SEQUENCE</scope>
    <source>
        <strain evidence="2">JCM 13064</strain>
    </source>
</reference>
<organism evidence="2 3">
    <name type="scientific">Sphaerisporangium melleum</name>
    <dbReference type="NCBI Taxonomy" id="321316"/>
    <lineage>
        <taxon>Bacteria</taxon>
        <taxon>Bacillati</taxon>
        <taxon>Actinomycetota</taxon>
        <taxon>Actinomycetes</taxon>
        <taxon>Streptosporangiales</taxon>
        <taxon>Streptosporangiaceae</taxon>
        <taxon>Sphaerisporangium</taxon>
    </lineage>
</organism>
<dbReference type="AlphaFoldDB" id="A0A917RPB5"/>
<dbReference type="Gene3D" id="2.60.120.10">
    <property type="entry name" value="Jelly Rolls"/>
    <property type="match status" value="1"/>
</dbReference>
<reference evidence="2" key="2">
    <citation type="submission" date="2020-09" db="EMBL/GenBank/DDBJ databases">
        <authorList>
            <person name="Sun Q."/>
            <person name="Ohkuma M."/>
        </authorList>
    </citation>
    <scope>NUCLEOTIDE SEQUENCE</scope>
    <source>
        <strain evidence="2">JCM 13064</strain>
    </source>
</reference>
<protein>
    <recommendedName>
        <fullName evidence="1">Cupin type-2 domain-containing protein</fullName>
    </recommendedName>
</protein>
<dbReference type="InterPro" id="IPR013096">
    <property type="entry name" value="Cupin_2"/>
</dbReference>
<feature type="domain" description="Cupin type-2" evidence="1">
    <location>
        <begin position="24"/>
        <end position="88"/>
    </location>
</feature>
<comment type="caution">
    <text evidence="2">The sequence shown here is derived from an EMBL/GenBank/DDBJ whole genome shotgun (WGS) entry which is preliminary data.</text>
</comment>
<evidence type="ECO:0000313" key="2">
    <source>
        <dbReference type="EMBL" id="GGL17679.1"/>
    </source>
</evidence>
<dbReference type="InterPro" id="IPR011051">
    <property type="entry name" value="RmlC_Cupin_sf"/>
</dbReference>
<accession>A0A917RPB5</accession>